<feature type="region of interest" description="Disordered" evidence="2">
    <location>
        <begin position="1"/>
        <end position="38"/>
    </location>
</feature>
<dbReference type="InterPro" id="IPR006577">
    <property type="entry name" value="UAS"/>
</dbReference>
<dbReference type="InterPro" id="IPR036249">
    <property type="entry name" value="Thioredoxin-like_sf"/>
</dbReference>
<name>A0A819GYU6_9BILA</name>
<dbReference type="InterPro" id="IPR049483">
    <property type="entry name" value="FAF1_2-like_UAS"/>
</dbReference>
<dbReference type="InterPro" id="IPR051712">
    <property type="entry name" value="ARTD-AVP"/>
</dbReference>
<reference evidence="5" key="1">
    <citation type="submission" date="2021-02" db="EMBL/GenBank/DDBJ databases">
        <authorList>
            <person name="Nowell W R."/>
        </authorList>
    </citation>
    <scope>NUCLEOTIDE SEQUENCE</scope>
</reference>
<organism evidence="5 6">
    <name type="scientific">Rotaria sordida</name>
    <dbReference type="NCBI Taxonomy" id="392033"/>
    <lineage>
        <taxon>Eukaryota</taxon>
        <taxon>Metazoa</taxon>
        <taxon>Spiralia</taxon>
        <taxon>Gnathifera</taxon>
        <taxon>Rotifera</taxon>
        <taxon>Eurotatoria</taxon>
        <taxon>Bdelloidea</taxon>
        <taxon>Philodinida</taxon>
        <taxon>Philodinidae</taxon>
        <taxon>Rotaria</taxon>
    </lineage>
</organism>
<proteinExistence type="predicted"/>
<feature type="domain" description="PARP catalytic" evidence="3">
    <location>
        <begin position="227"/>
        <end position="411"/>
    </location>
</feature>
<dbReference type="InterPro" id="IPR012317">
    <property type="entry name" value="Poly(ADP-ribose)pol_cat_dom"/>
</dbReference>
<dbReference type="Pfam" id="PF21021">
    <property type="entry name" value="FAF1"/>
    <property type="match status" value="1"/>
</dbReference>
<evidence type="ECO:0000313" key="5">
    <source>
        <dbReference type="EMBL" id="CAF3892467.1"/>
    </source>
</evidence>
<dbReference type="EMBL" id="CAJOBD010002573">
    <property type="protein sequence ID" value="CAF3892467.1"/>
    <property type="molecule type" value="Genomic_DNA"/>
</dbReference>
<evidence type="ECO:0000313" key="4">
    <source>
        <dbReference type="EMBL" id="CAF0960953.1"/>
    </source>
</evidence>
<feature type="compositionally biased region" description="Acidic residues" evidence="2">
    <location>
        <begin position="14"/>
        <end position="28"/>
    </location>
</feature>
<comment type="caution">
    <text evidence="5">The sequence shown here is derived from an EMBL/GenBank/DDBJ whole genome shotgun (WGS) entry which is preliminary data.</text>
</comment>
<keyword evidence="1" id="KW-0520">NAD</keyword>
<dbReference type="SMART" id="SM00594">
    <property type="entry name" value="UAS"/>
    <property type="match status" value="1"/>
</dbReference>
<dbReference type="PROSITE" id="PS51059">
    <property type="entry name" value="PARP_CATALYTIC"/>
    <property type="match status" value="1"/>
</dbReference>
<dbReference type="Pfam" id="PF00644">
    <property type="entry name" value="PARP"/>
    <property type="match status" value="1"/>
</dbReference>
<evidence type="ECO:0000313" key="6">
    <source>
        <dbReference type="Proteomes" id="UP000663836"/>
    </source>
</evidence>
<keyword evidence="1" id="KW-0328">Glycosyltransferase</keyword>
<dbReference type="Proteomes" id="UP000663836">
    <property type="component" value="Unassembled WGS sequence"/>
</dbReference>
<gene>
    <name evidence="5" type="ORF">JBS370_LOCUS20439</name>
    <name evidence="4" type="ORF">ZHD862_LOCUS10516</name>
</gene>
<evidence type="ECO:0000259" key="3">
    <source>
        <dbReference type="PROSITE" id="PS51059"/>
    </source>
</evidence>
<dbReference type="EMBL" id="CAJNOT010000379">
    <property type="protein sequence ID" value="CAF0960953.1"/>
    <property type="molecule type" value="Genomic_DNA"/>
</dbReference>
<keyword evidence="1" id="KW-0808">Transferase</keyword>
<dbReference type="SUPFAM" id="SSF56399">
    <property type="entry name" value="ADP-ribosylation"/>
    <property type="match status" value="1"/>
</dbReference>
<protein>
    <recommendedName>
        <fullName evidence="1">Poly [ADP-ribose] polymerase</fullName>
        <shortName evidence="1">PARP</shortName>
        <ecNumber evidence="1">2.4.2.-</ecNumber>
    </recommendedName>
</protein>
<feature type="compositionally biased region" description="Basic and acidic residues" evidence="2">
    <location>
        <begin position="1"/>
        <end position="12"/>
    </location>
</feature>
<dbReference type="AlphaFoldDB" id="A0A819GYU6"/>
<dbReference type="GO" id="GO:0003950">
    <property type="term" value="F:NAD+ poly-ADP-ribosyltransferase activity"/>
    <property type="evidence" value="ECO:0007669"/>
    <property type="project" value="UniProtKB-UniRule"/>
</dbReference>
<dbReference type="Gene3D" id="3.40.30.10">
    <property type="entry name" value="Glutaredoxin"/>
    <property type="match status" value="1"/>
</dbReference>
<dbReference type="EC" id="2.4.2.-" evidence="1"/>
<dbReference type="GO" id="GO:0005634">
    <property type="term" value="C:nucleus"/>
    <property type="evidence" value="ECO:0007669"/>
    <property type="project" value="TreeGrafter"/>
</dbReference>
<dbReference type="PANTHER" id="PTHR45740:SF2">
    <property type="entry name" value="POLY [ADP-RIBOSE] POLYMERASE"/>
    <property type="match status" value="1"/>
</dbReference>
<evidence type="ECO:0000256" key="2">
    <source>
        <dbReference type="SAM" id="MobiDB-lite"/>
    </source>
</evidence>
<sequence length="411" mass="47871">MSHFEDIEKPSNESDVEIDDSELDENEDVFTGPEKNLTPELPFEQEVSENDIRSVIEKFARNFAEVYPSSGPALYMGPLNEAMNHSLYDSVDRRPLLLYLHRNSTPSTHLFCKNILCNNEIINYIESNYLVWAWDCTRDANYQRFLLMLLEHAGSNVAATVVQIPIDDYPQLICLLYERGRINAIKVIYNSDDSTSPDEIYMHLLNTREQFNSPMEIVHNEIHNLSVVFSDSWSPPPSQLQILDQQTDEFRNVASYFVDIHFQIVHIERIENKTWHKIYKEEKKTIDKRLCFNQTDCVLFHGCLRKASEEILQRGFNTRIVGVHGTDYGDGFYFSTNPMRSHMYALPDLSRWGERTMLVCHVIIGNTRHDHSMMETYGIQYDSVTDGSEIYVVSSNRQVLPEYRVTYKYIS</sequence>
<dbReference type="Proteomes" id="UP000663864">
    <property type="component" value="Unassembled WGS sequence"/>
</dbReference>
<dbReference type="Gene3D" id="3.90.228.10">
    <property type="match status" value="1"/>
</dbReference>
<dbReference type="GO" id="GO:1990404">
    <property type="term" value="F:NAD+-protein mono-ADP-ribosyltransferase activity"/>
    <property type="evidence" value="ECO:0007669"/>
    <property type="project" value="TreeGrafter"/>
</dbReference>
<evidence type="ECO:0000256" key="1">
    <source>
        <dbReference type="RuleBase" id="RU362114"/>
    </source>
</evidence>
<dbReference type="PANTHER" id="PTHR45740">
    <property type="entry name" value="POLY [ADP-RIBOSE] POLYMERASE"/>
    <property type="match status" value="1"/>
</dbReference>
<accession>A0A819GYU6</accession>
<dbReference type="SUPFAM" id="SSF52833">
    <property type="entry name" value="Thioredoxin-like"/>
    <property type="match status" value="1"/>
</dbReference>